<dbReference type="SUPFAM" id="SSF117289">
    <property type="entry name" value="Nucleoporin domain"/>
    <property type="match status" value="1"/>
</dbReference>
<comment type="subcellular location">
    <subcellularLocation>
        <location evidence="1">Nucleus envelope</location>
    </subcellularLocation>
</comment>
<dbReference type="Pfam" id="PF08801">
    <property type="entry name" value="Nucleoporin_N"/>
    <property type="match status" value="1"/>
</dbReference>
<evidence type="ECO:0000256" key="6">
    <source>
        <dbReference type="ARBA" id="ARBA00023010"/>
    </source>
</evidence>
<evidence type="ECO:0000313" key="11">
    <source>
        <dbReference type="EMBL" id="KAK6918746.1"/>
    </source>
</evidence>
<evidence type="ECO:0000256" key="4">
    <source>
        <dbReference type="ARBA" id="ARBA00022816"/>
    </source>
</evidence>
<comment type="caution">
    <text evidence="11">The sequence shown here is derived from an EMBL/GenBank/DDBJ whole genome shotgun (WGS) entry which is preliminary data.</text>
</comment>
<dbReference type="InterPro" id="IPR014908">
    <property type="entry name" value="Nucleoporin_Nup133/Nup155_N"/>
</dbReference>
<evidence type="ECO:0000256" key="2">
    <source>
        <dbReference type="ARBA" id="ARBA00005569"/>
    </source>
</evidence>
<name>A0AAN8UW54_9MAGN</name>
<evidence type="ECO:0000256" key="1">
    <source>
        <dbReference type="ARBA" id="ARBA00004259"/>
    </source>
</evidence>
<keyword evidence="12" id="KW-1185">Reference proteome</keyword>
<dbReference type="Pfam" id="PF03177">
    <property type="entry name" value="Nucleoporin_C"/>
    <property type="match status" value="1"/>
</dbReference>
<evidence type="ECO:0000259" key="10">
    <source>
        <dbReference type="Pfam" id="PF08801"/>
    </source>
</evidence>
<dbReference type="InterPro" id="IPR007187">
    <property type="entry name" value="Nucleoporin_Nup133/Nup155_C"/>
</dbReference>
<reference evidence="11 12" key="1">
    <citation type="submission" date="2023-12" db="EMBL/GenBank/DDBJ databases">
        <title>A high-quality genome assembly for Dillenia turbinata (Dilleniales).</title>
        <authorList>
            <person name="Chanderbali A."/>
        </authorList>
    </citation>
    <scope>NUCLEOTIDE SEQUENCE [LARGE SCALE GENOMIC DNA]</scope>
    <source>
        <strain evidence="11">LSX21</strain>
        <tissue evidence="11">Leaf</tissue>
    </source>
</reference>
<feature type="region of interest" description="Disordered" evidence="8">
    <location>
        <begin position="1"/>
        <end position="53"/>
    </location>
</feature>
<proteinExistence type="inferred from homology"/>
<evidence type="ECO:0000259" key="9">
    <source>
        <dbReference type="Pfam" id="PF03177"/>
    </source>
</evidence>
<protein>
    <submittedName>
        <fullName evidence="11">Nucleoporin, Nup133/Nup155-like, C-terminal</fullName>
    </submittedName>
</protein>
<feature type="domain" description="Nucleoporin Nup133/Nup155-like N-terminal" evidence="10">
    <location>
        <begin position="70"/>
        <end position="532"/>
    </location>
</feature>
<dbReference type="GO" id="GO:0016973">
    <property type="term" value="P:poly(A)+ mRNA export from nucleus"/>
    <property type="evidence" value="ECO:0007669"/>
    <property type="project" value="TreeGrafter"/>
</dbReference>
<dbReference type="FunFam" id="1.20.58.1380:FF:000005">
    <property type="entry name" value="Nuclear pore complex protein NUP133"/>
    <property type="match status" value="1"/>
</dbReference>
<dbReference type="Gene3D" id="2.130.10.10">
    <property type="entry name" value="YVTN repeat-like/Quinoprotein amine dehydrogenase"/>
    <property type="match status" value="1"/>
</dbReference>
<comment type="similarity">
    <text evidence="2">Belongs to the nucleoporin Nup133 family.</text>
</comment>
<dbReference type="GO" id="GO:0017056">
    <property type="term" value="F:structural constituent of nuclear pore"/>
    <property type="evidence" value="ECO:0007669"/>
    <property type="project" value="InterPro"/>
</dbReference>
<keyword evidence="3" id="KW-0813">Transport</keyword>
<dbReference type="Proteomes" id="UP001370490">
    <property type="component" value="Unassembled WGS sequence"/>
</dbReference>
<keyword evidence="4" id="KW-0509">mRNA transport</keyword>
<dbReference type="GO" id="GO:0006606">
    <property type="term" value="P:protein import into nucleus"/>
    <property type="evidence" value="ECO:0007669"/>
    <property type="project" value="TreeGrafter"/>
</dbReference>
<sequence>MFSPATKRPDFSSRKDRNLGQVPFDSPIRSSQGNSIPNRPSTGTPAPWTSRLSVLARTPVKRKEKGDDPDPTQPVFVGEFPQAVRDEQANCLHAHIVGDTFFSGGIDKETHLSWIICGSKLFIWDYLSPTASRKCTVLDLPSNVLGSRDTDESSYSADNWLLCGVNWDGTNWSRGNTVQQGVSAGIFMCNQRTRAVIYWPDISSKGAPVTSLDSSDEVEVTFSHSDVKATPNKHQLRSKFGGSATVSSSFNSLIVSAIPENRLMCVALACCANGELWQFRCGPSGIQRKKVHGKILGSDSDSSSVQSSKGYPRSLIWRFPRISLKESNREFFLLTDHEIQCFSIVLSSDLSVSKLWSYEIVGTDSELGIKKDLAGQKHIWPLDMQVDNHGKVITVLVATFCKDRVSSSSYTQYSLLTMQYRSGLNVSSSQSQERVLEKKAPIQVIIPKARAEEEDFLFSMRLRIGGKPSGSAIILSGDGTATVSHYWRNSTRLYQFDLPYDAGKVLDASVLPSTDDSEDGAWVALTEKAGIWVIPEKAVLVGGVEPPERSLSRKGSSNEGTVQEERRNLMFAGNITPRRATSEAWDTSDRQRAAFTGVAWRAAQDEESEALLGQLFQSFLISGQVDGALQKLCSSGAFEKDGETNVFVRTSKSIVDTLAKHWTTTRGAEIVAMAVVFSQLMDKQQKHQKFLHFLALSKCHEELCSRQRHSLQMIMEHGEKLAGMIKLRELQNMMSQNRSAQFGLPYSGSNFEMCGSLWELIQLVGERMRRSTVLLMDRDNAEVFYSKVSDLEEAFYCLDKHLEDIISAEQPFLVQIRRACELSKACVTLLRTSMQYRNEYHTWYPSPEGLTPWYCQPVVRNGLWSVASFMLQLLNDANGLDRSAKSDLYSHLEELADILLEAHMGAITAKVEVGEEHKGLLAEYWGRRDELLDCLYKHVKGAAEARIQDSHDKAEEQGELRLRKLSSSLLSIAKRHEGYRTLWSICCDLNDSALLRNLMHDSMGPKRGFSSFVFEQLYESRQLGKLLRLGEEFQEELAIFLKQHRDLLWLHEVHLCQFSSASETLHHVALSQDNSSFSMGEKELDSEHVNSKPTLAERKRLLNLSKIAAVAGKGDEYGVKVRRIDADLKILKLQEEIMRLLPDGEEKENLEQQLLPPEDLVELCLRSQIRELSLHAFEIFAWTSSSFRKCNRSLLEECWKNAADQDDWGELYQASIAEGWSDEATLNVLRDTILFQAASRCYGPDATTYEGGFEEVLQLRNQNLETPISKDLVPSVEAILMQHRDFPDAGKLMLTAIMLGSVQSGVEEGTCPME</sequence>
<evidence type="ECO:0000256" key="5">
    <source>
        <dbReference type="ARBA" id="ARBA00022927"/>
    </source>
</evidence>
<dbReference type="PANTHER" id="PTHR13405:SF11">
    <property type="entry name" value="NUCLEAR PORE COMPLEX PROTEIN NUP133"/>
    <property type="match status" value="1"/>
</dbReference>
<dbReference type="InterPro" id="IPR015943">
    <property type="entry name" value="WD40/YVTN_repeat-like_dom_sf"/>
</dbReference>
<accession>A0AAN8UW54</accession>
<keyword evidence="5" id="KW-0653">Protein transport</keyword>
<dbReference type="PANTHER" id="PTHR13405">
    <property type="entry name" value="NUCLEAR PORE COMPLEX PROTEIN NUP133"/>
    <property type="match status" value="1"/>
</dbReference>
<dbReference type="EMBL" id="JBAMMX010000022">
    <property type="protein sequence ID" value="KAK6918746.1"/>
    <property type="molecule type" value="Genomic_DNA"/>
</dbReference>
<dbReference type="GO" id="GO:0000972">
    <property type="term" value="P:transcription-dependent tethering of RNA polymerase II gene DNA at nuclear periphery"/>
    <property type="evidence" value="ECO:0007669"/>
    <property type="project" value="TreeGrafter"/>
</dbReference>
<gene>
    <name evidence="11" type="ORF">RJ641_017168</name>
</gene>
<keyword evidence="7" id="KW-0539">Nucleus</keyword>
<feature type="compositionally biased region" description="Polar residues" evidence="8">
    <location>
        <begin position="28"/>
        <end position="44"/>
    </location>
</feature>
<evidence type="ECO:0000256" key="3">
    <source>
        <dbReference type="ARBA" id="ARBA00022448"/>
    </source>
</evidence>
<feature type="domain" description="Nucleoporin Nup133/Nup155-like C-terminal" evidence="9">
    <location>
        <begin position="1008"/>
        <end position="1160"/>
    </location>
</feature>
<organism evidence="11 12">
    <name type="scientific">Dillenia turbinata</name>
    <dbReference type="NCBI Taxonomy" id="194707"/>
    <lineage>
        <taxon>Eukaryota</taxon>
        <taxon>Viridiplantae</taxon>
        <taxon>Streptophyta</taxon>
        <taxon>Embryophyta</taxon>
        <taxon>Tracheophyta</taxon>
        <taxon>Spermatophyta</taxon>
        <taxon>Magnoliopsida</taxon>
        <taxon>eudicotyledons</taxon>
        <taxon>Gunneridae</taxon>
        <taxon>Pentapetalae</taxon>
        <taxon>Dilleniales</taxon>
        <taxon>Dilleniaceae</taxon>
        <taxon>Dillenia</taxon>
    </lineage>
</organism>
<feature type="compositionally biased region" description="Basic and acidic residues" evidence="8">
    <location>
        <begin position="7"/>
        <end position="18"/>
    </location>
</feature>
<dbReference type="GO" id="GO:0031080">
    <property type="term" value="C:nuclear pore outer ring"/>
    <property type="evidence" value="ECO:0007669"/>
    <property type="project" value="TreeGrafter"/>
</dbReference>
<evidence type="ECO:0000256" key="7">
    <source>
        <dbReference type="ARBA" id="ARBA00023242"/>
    </source>
</evidence>
<keyword evidence="6" id="KW-0811">Translocation</keyword>
<evidence type="ECO:0000313" key="12">
    <source>
        <dbReference type="Proteomes" id="UP001370490"/>
    </source>
</evidence>
<dbReference type="InterPro" id="IPR037624">
    <property type="entry name" value="Nup133-like"/>
</dbReference>
<dbReference type="Gene3D" id="1.20.58.1380">
    <property type="match status" value="1"/>
</dbReference>
<evidence type="ECO:0000256" key="8">
    <source>
        <dbReference type="SAM" id="MobiDB-lite"/>
    </source>
</evidence>